<dbReference type="PANTHER" id="PTHR37299">
    <property type="entry name" value="TRANSCRIPTIONAL REGULATOR-RELATED"/>
    <property type="match status" value="1"/>
</dbReference>
<dbReference type="PANTHER" id="PTHR37299:SF1">
    <property type="entry name" value="STAGE 0 SPORULATION PROTEIN A HOMOLOG"/>
    <property type="match status" value="1"/>
</dbReference>
<dbReference type="EMBL" id="JACOON010000006">
    <property type="protein sequence ID" value="MBC5648992.1"/>
    <property type="molecule type" value="Genomic_DNA"/>
</dbReference>
<dbReference type="Gene3D" id="3.40.50.2300">
    <property type="match status" value="1"/>
</dbReference>
<evidence type="ECO:0000259" key="4">
    <source>
        <dbReference type="PROSITE" id="PS50110"/>
    </source>
</evidence>
<keyword evidence="7" id="KW-1185">Reference proteome</keyword>
<organism evidence="6 7">
    <name type="scientific">Christensenella tenuis</name>
    <dbReference type="NCBI Taxonomy" id="2763033"/>
    <lineage>
        <taxon>Bacteria</taxon>
        <taxon>Bacillati</taxon>
        <taxon>Bacillota</taxon>
        <taxon>Clostridia</taxon>
        <taxon>Christensenellales</taxon>
        <taxon>Christensenellaceae</taxon>
        <taxon>Christensenella</taxon>
    </lineage>
</organism>
<protein>
    <recommendedName>
        <fullName evidence="1">Stage 0 sporulation protein A homolog</fullName>
    </recommendedName>
</protein>
<reference evidence="6 7" key="1">
    <citation type="submission" date="2020-08" db="EMBL/GenBank/DDBJ databases">
        <title>Genome public.</title>
        <authorList>
            <person name="Liu C."/>
            <person name="Sun Q."/>
        </authorList>
    </citation>
    <scope>NUCLEOTIDE SEQUENCE [LARGE SCALE GENOMIC DNA]</scope>
    <source>
        <strain evidence="6 7">NSJ-35</strain>
    </source>
</reference>
<dbReference type="Pfam" id="PF04397">
    <property type="entry name" value="LytTR"/>
    <property type="match status" value="1"/>
</dbReference>
<evidence type="ECO:0000259" key="5">
    <source>
        <dbReference type="PROSITE" id="PS50930"/>
    </source>
</evidence>
<feature type="modified residue" description="4-aspartylphosphate" evidence="3">
    <location>
        <position position="58"/>
    </location>
</feature>
<evidence type="ECO:0000313" key="6">
    <source>
        <dbReference type="EMBL" id="MBC5648992.1"/>
    </source>
</evidence>
<accession>A0ABR7EGV8</accession>
<dbReference type="SMART" id="SM00850">
    <property type="entry name" value="LytTR"/>
    <property type="match status" value="1"/>
</dbReference>
<keyword evidence="3" id="KW-0597">Phosphoprotein</keyword>
<evidence type="ECO:0000256" key="1">
    <source>
        <dbReference type="ARBA" id="ARBA00018672"/>
    </source>
</evidence>
<dbReference type="Proteomes" id="UP000606889">
    <property type="component" value="Unassembled WGS sequence"/>
</dbReference>
<dbReference type="SMART" id="SM00448">
    <property type="entry name" value="REC"/>
    <property type="match status" value="1"/>
</dbReference>
<dbReference type="Gene3D" id="2.40.50.1020">
    <property type="entry name" value="LytTr DNA-binding domain"/>
    <property type="match status" value="1"/>
</dbReference>
<evidence type="ECO:0000313" key="7">
    <source>
        <dbReference type="Proteomes" id="UP000606889"/>
    </source>
</evidence>
<sequence>MLIAVCDDRLDELGQIKELLTYYIQANPHTFHIDYFDSPHALLHSEIPLCEFQLFLLDIVMPKMNGIDLAKQIRLSNSHAAIIFLTTSKDFALDAFRVQAYQYLLKPISPDSLFPVLDKILAIDQNQKNKSLSVKTPHGFVNILCRELSHIEFRNHTFYYYLSDGTQIISSYSRSSFTSTIAPLLNEEQFIQTHKSYIINISHVRRFLGKTFEMSDGSCIPVSRNRFPEVKKKYLGILSKSQKSITNSLKNHY</sequence>
<dbReference type="InterPro" id="IPR011006">
    <property type="entry name" value="CheY-like_superfamily"/>
</dbReference>
<dbReference type="InterPro" id="IPR007492">
    <property type="entry name" value="LytTR_DNA-bd_dom"/>
</dbReference>
<dbReference type="PROSITE" id="PS50110">
    <property type="entry name" value="RESPONSE_REGULATORY"/>
    <property type="match status" value="1"/>
</dbReference>
<dbReference type="InterPro" id="IPR046947">
    <property type="entry name" value="LytR-like"/>
</dbReference>
<name>A0ABR7EGV8_9FIRM</name>
<dbReference type="SUPFAM" id="SSF52172">
    <property type="entry name" value="CheY-like"/>
    <property type="match status" value="1"/>
</dbReference>
<feature type="domain" description="HTH LytTR-type" evidence="5">
    <location>
        <begin position="185"/>
        <end position="236"/>
    </location>
</feature>
<dbReference type="InterPro" id="IPR001789">
    <property type="entry name" value="Sig_transdc_resp-reg_receiver"/>
</dbReference>
<proteinExistence type="predicted"/>
<evidence type="ECO:0000256" key="2">
    <source>
        <dbReference type="ARBA" id="ARBA00024867"/>
    </source>
</evidence>
<dbReference type="Pfam" id="PF00072">
    <property type="entry name" value="Response_reg"/>
    <property type="match status" value="1"/>
</dbReference>
<feature type="domain" description="Response regulatory" evidence="4">
    <location>
        <begin position="1"/>
        <end position="121"/>
    </location>
</feature>
<gene>
    <name evidence="6" type="ORF">H8S18_11645</name>
</gene>
<comment type="function">
    <text evidence="2">May play the central regulatory role in sporulation. It may be an element of the effector pathway responsible for the activation of sporulation genes in response to nutritional stress. Spo0A may act in concert with spo0H (a sigma factor) to control the expression of some genes that are critical to the sporulation process.</text>
</comment>
<dbReference type="PROSITE" id="PS50930">
    <property type="entry name" value="HTH_LYTTR"/>
    <property type="match status" value="1"/>
</dbReference>
<dbReference type="RefSeq" id="WP_186858443.1">
    <property type="nucleotide sequence ID" value="NZ_JACOON010000006.1"/>
</dbReference>
<comment type="caution">
    <text evidence="6">The sequence shown here is derived from an EMBL/GenBank/DDBJ whole genome shotgun (WGS) entry which is preliminary data.</text>
</comment>
<evidence type="ECO:0000256" key="3">
    <source>
        <dbReference type="PROSITE-ProRule" id="PRU00169"/>
    </source>
</evidence>